<feature type="binding site" evidence="9">
    <location>
        <position position="153"/>
    </location>
    <ligand>
        <name>substrate</name>
    </ligand>
</feature>
<feature type="binding site" evidence="9">
    <location>
        <position position="43"/>
    </location>
    <ligand>
        <name>S-adenosyl-L-methionine</name>
        <dbReference type="ChEBI" id="CHEBI:59789"/>
    </ligand>
</feature>
<evidence type="ECO:0000256" key="9">
    <source>
        <dbReference type="HAMAP-Rule" id="MF_01057"/>
    </source>
</evidence>
<dbReference type="PANTHER" id="PTHR23417">
    <property type="entry name" value="3-DEOXY-D-MANNO-OCTULOSONIC-ACID TRANSFERASE/TRNA GUANINE-N 7 - -METHYLTRANSFERASE"/>
    <property type="match status" value="1"/>
</dbReference>
<feature type="binding site" evidence="9">
    <location>
        <begin position="191"/>
        <end position="194"/>
    </location>
    <ligand>
        <name>substrate</name>
    </ligand>
</feature>
<comment type="pathway">
    <text evidence="7 9">tRNA modification; N(7)-methylguanine-tRNA biosynthesis.</text>
</comment>
<comment type="caution">
    <text evidence="10">The sequence shown here is derived from an EMBL/GenBank/DDBJ whole genome shotgun (WGS) entry which is preliminary data.</text>
</comment>
<evidence type="ECO:0000256" key="1">
    <source>
        <dbReference type="ARBA" id="ARBA00000142"/>
    </source>
</evidence>
<sequence length="213" mass="25035">MRLRNVKGSRETIAANDLVIQDVAAHKGQWSKLFGNDNPIYIEVGMGKGKFIVEMARQNPQNNYIGIEKYSSVLVRALEKMEDFEGSNLIFIRMDAEYICDAFDKDEVSGIYLNFSDPWPKDRHAKRRLTSVQFWNRYDQFLKEDGRVIFKTDNRPLFDFSLEQVEEAGWILENHTYDLHHSEYVQGNIMTEYEERFTAKGNPICRLCAYRRK</sequence>
<keyword evidence="5 9" id="KW-0949">S-adenosyl-L-methionine</keyword>
<evidence type="ECO:0000256" key="5">
    <source>
        <dbReference type="ARBA" id="ARBA00022691"/>
    </source>
</evidence>
<evidence type="ECO:0000256" key="6">
    <source>
        <dbReference type="ARBA" id="ARBA00022694"/>
    </source>
</evidence>
<reference evidence="10" key="2">
    <citation type="journal article" date="2021" name="PeerJ">
        <title>Extensive microbial diversity within the chicken gut microbiome revealed by metagenomics and culture.</title>
        <authorList>
            <person name="Gilroy R."/>
            <person name="Ravi A."/>
            <person name="Getino M."/>
            <person name="Pursley I."/>
            <person name="Horton D.L."/>
            <person name="Alikhan N.F."/>
            <person name="Baker D."/>
            <person name="Gharbi K."/>
            <person name="Hall N."/>
            <person name="Watson M."/>
            <person name="Adriaenssens E.M."/>
            <person name="Foster-Nyarko E."/>
            <person name="Jarju S."/>
            <person name="Secka A."/>
            <person name="Antonio M."/>
            <person name="Oren A."/>
            <person name="Chaudhuri R.R."/>
            <person name="La Ragione R."/>
            <person name="Hildebrand F."/>
            <person name="Pallen M.J."/>
        </authorList>
    </citation>
    <scope>NUCLEOTIDE SEQUENCE</scope>
    <source>
        <strain evidence="10">CHK178-757</strain>
    </source>
</reference>
<keyword evidence="6 9" id="KW-0819">tRNA processing</keyword>
<feature type="binding site" evidence="9">
    <location>
        <position position="117"/>
    </location>
    <ligand>
        <name>S-adenosyl-L-methionine</name>
        <dbReference type="ChEBI" id="CHEBI:59789"/>
    </ligand>
</feature>
<feature type="binding site" evidence="9">
    <location>
        <position position="95"/>
    </location>
    <ligand>
        <name>S-adenosyl-L-methionine</name>
        <dbReference type="ChEBI" id="CHEBI:59789"/>
    </ligand>
</feature>
<reference evidence="10" key="1">
    <citation type="submission" date="2020-10" db="EMBL/GenBank/DDBJ databases">
        <authorList>
            <person name="Gilroy R."/>
        </authorList>
    </citation>
    <scope>NUCLEOTIDE SEQUENCE</scope>
    <source>
        <strain evidence="10">CHK178-757</strain>
    </source>
</reference>
<dbReference type="NCBIfam" id="NF001080">
    <property type="entry name" value="PRK00121.2-2"/>
    <property type="match status" value="1"/>
</dbReference>
<dbReference type="Proteomes" id="UP000823927">
    <property type="component" value="Unassembled WGS sequence"/>
</dbReference>
<dbReference type="EC" id="2.1.1.33" evidence="9"/>
<evidence type="ECO:0000256" key="4">
    <source>
        <dbReference type="ARBA" id="ARBA00022679"/>
    </source>
</evidence>
<dbReference type="NCBIfam" id="TIGR00091">
    <property type="entry name" value="tRNA (guanosine(46)-N7)-methyltransferase TrmB"/>
    <property type="match status" value="1"/>
</dbReference>
<protein>
    <recommendedName>
        <fullName evidence="9">tRNA (guanine-N(7)-)-methyltransferase</fullName>
        <ecNumber evidence="9">2.1.1.33</ecNumber>
    </recommendedName>
    <alternativeName>
        <fullName evidence="9">tRNA (guanine(46)-N(7))-methyltransferase</fullName>
    </alternativeName>
    <alternativeName>
        <fullName evidence="9">tRNA(m7G46)-methyltransferase</fullName>
    </alternativeName>
</protein>
<comment type="function">
    <text evidence="2 9">Catalyzes the formation of N(7)-methylguanine at position 46 (m7G46) in tRNA.</text>
</comment>
<dbReference type="Gene3D" id="3.40.50.150">
    <property type="entry name" value="Vaccinia Virus protein VP39"/>
    <property type="match status" value="1"/>
</dbReference>
<evidence type="ECO:0000256" key="3">
    <source>
        <dbReference type="ARBA" id="ARBA00022603"/>
    </source>
</evidence>
<gene>
    <name evidence="9 10" type="primary">trmB</name>
    <name evidence="10" type="ORF">IAB46_00770</name>
</gene>
<dbReference type="InterPro" id="IPR003358">
    <property type="entry name" value="tRNA_(Gua-N-7)_MeTrfase_Trmb"/>
</dbReference>
<accession>A0A9D1F2J6</accession>
<proteinExistence type="inferred from homology"/>
<dbReference type="GO" id="GO:0008176">
    <property type="term" value="F:tRNA (guanine(46)-N7)-methyltransferase activity"/>
    <property type="evidence" value="ECO:0007669"/>
    <property type="project" value="UniProtKB-UniRule"/>
</dbReference>
<dbReference type="PROSITE" id="PS51625">
    <property type="entry name" value="SAM_MT_TRMB"/>
    <property type="match status" value="1"/>
</dbReference>
<name>A0A9D1F2J6_9FIRM</name>
<evidence type="ECO:0000256" key="2">
    <source>
        <dbReference type="ARBA" id="ARBA00003015"/>
    </source>
</evidence>
<keyword evidence="3 9" id="KW-0489">Methyltransferase</keyword>
<evidence type="ECO:0000313" key="11">
    <source>
        <dbReference type="Proteomes" id="UP000823927"/>
    </source>
</evidence>
<feature type="binding site" evidence="9">
    <location>
        <position position="121"/>
    </location>
    <ligand>
        <name>substrate</name>
    </ligand>
</feature>
<dbReference type="SUPFAM" id="SSF53335">
    <property type="entry name" value="S-adenosyl-L-methionine-dependent methyltransferases"/>
    <property type="match status" value="1"/>
</dbReference>
<dbReference type="GO" id="GO:0043527">
    <property type="term" value="C:tRNA methyltransferase complex"/>
    <property type="evidence" value="ECO:0007669"/>
    <property type="project" value="TreeGrafter"/>
</dbReference>
<dbReference type="AlphaFoldDB" id="A0A9D1F2J6"/>
<evidence type="ECO:0000313" key="10">
    <source>
        <dbReference type="EMBL" id="HIS46089.1"/>
    </source>
</evidence>
<organism evidence="10 11">
    <name type="scientific">Candidatus Scybalocola faecigallinarum</name>
    <dbReference type="NCBI Taxonomy" id="2840941"/>
    <lineage>
        <taxon>Bacteria</taxon>
        <taxon>Bacillati</taxon>
        <taxon>Bacillota</taxon>
        <taxon>Clostridia</taxon>
        <taxon>Lachnospirales</taxon>
        <taxon>Lachnospiraceae</taxon>
        <taxon>Lachnospiraceae incertae sedis</taxon>
        <taxon>Candidatus Scybalocola (ex Gilroy et al. 2021)</taxon>
    </lineage>
</organism>
<comment type="caution">
    <text evidence="9">Lacks conserved residue(s) required for the propagation of feature annotation.</text>
</comment>
<feature type="binding site" evidence="9">
    <location>
        <position position="68"/>
    </location>
    <ligand>
        <name>S-adenosyl-L-methionine</name>
        <dbReference type="ChEBI" id="CHEBI:59789"/>
    </ligand>
</feature>
<dbReference type="EMBL" id="DVIT01000004">
    <property type="protein sequence ID" value="HIS46089.1"/>
    <property type="molecule type" value="Genomic_DNA"/>
</dbReference>
<dbReference type="InterPro" id="IPR055361">
    <property type="entry name" value="tRNA_methyltr_TrmB_bact"/>
</dbReference>
<dbReference type="InterPro" id="IPR029063">
    <property type="entry name" value="SAM-dependent_MTases_sf"/>
</dbReference>
<comment type="catalytic activity">
    <reaction evidence="1 9">
        <text>guanosine(46) in tRNA + S-adenosyl-L-methionine = N(7)-methylguanosine(46) in tRNA + S-adenosyl-L-homocysteine</text>
        <dbReference type="Rhea" id="RHEA:42708"/>
        <dbReference type="Rhea" id="RHEA-COMP:10188"/>
        <dbReference type="Rhea" id="RHEA-COMP:10189"/>
        <dbReference type="ChEBI" id="CHEBI:57856"/>
        <dbReference type="ChEBI" id="CHEBI:59789"/>
        <dbReference type="ChEBI" id="CHEBI:74269"/>
        <dbReference type="ChEBI" id="CHEBI:74480"/>
        <dbReference type="EC" id="2.1.1.33"/>
    </reaction>
</comment>
<evidence type="ECO:0000256" key="8">
    <source>
        <dbReference type="ARBA" id="ARBA00060767"/>
    </source>
</evidence>
<evidence type="ECO:0000256" key="7">
    <source>
        <dbReference type="ARBA" id="ARBA00060552"/>
    </source>
</evidence>
<dbReference type="PANTHER" id="PTHR23417:SF14">
    <property type="entry name" value="PENTACOTRIPEPTIDE-REPEAT REGION OF PRORP DOMAIN-CONTAINING PROTEIN"/>
    <property type="match status" value="1"/>
</dbReference>
<comment type="similarity">
    <text evidence="8 9">Belongs to the class I-like SAM-binding methyltransferase superfamily. TrmB family.</text>
</comment>
<dbReference type="HAMAP" id="MF_01057">
    <property type="entry name" value="tRNA_methyltr_TrmB"/>
    <property type="match status" value="1"/>
</dbReference>
<dbReference type="Pfam" id="PF02390">
    <property type="entry name" value="Methyltransf_4"/>
    <property type="match status" value="1"/>
</dbReference>
<keyword evidence="4 9" id="KW-0808">Transferase</keyword>
<dbReference type="FunFam" id="3.40.50.150:FF:000035">
    <property type="entry name" value="tRNA (guanine-N(7)-)-methyltransferase"/>
    <property type="match status" value="1"/>
</dbReference>